<evidence type="ECO:0000256" key="11">
    <source>
        <dbReference type="ARBA" id="ARBA00023157"/>
    </source>
</evidence>
<comment type="subcellular location">
    <subcellularLocation>
        <location evidence="1">Periplasm</location>
    </subcellularLocation>
</comment>
<keyword evidence="7" id="KW-0574">Periplasm</keyword>
<evidence type="ECO:0000256" key="12">
    <source>
        <dbReference type="SAM" id="MobiDB-lite"/>
    </source>
</evidence>
<comment type="similarity">
    <text evidence="2">Belongs to the bacterial solute-binding protein 9 family.</text>
</comment>
<evidence type="ECO:0000256" key="8">
    <source>
        <dbReference type="ARBA" id="ARBA00022833"/>
    </source>
</evidence>
<reference evidence="14" key="1">
    <citation type="submission" date="2020-03" db="EMBL/GenBank/DDBJ databases">
        <title>Genome of Pelagibius litoralis DSM 21314T.</title>
        <authorList>
            <person name="Wang G."/>
        </authorList>
    </citation>
    <scope>NUCLEOTIDE SEQUENCE</scope>
    <source>
        <strain evidence="14">DSM 21314</strain>
    </source>
</reference>
<evidence type="ECO:0000256" key="5">
    <source>
        <dbReference type="ARBA" id="ARBA00022723"/>
    </source>
</evidence>
<evidence type="ECO:0000256" key="9">
    <source>
        <dbReference type="ARBA" id="ARBA00022906"/>
    </source>
</evidence>
<sequence>MQKTALSLLFAAAALVFSLPAIAAEAPTVVTSIKPVHSLVASVMKGAGEPHLIVKAGGSPHSYSMKPSDAAALEKAKLVFWIGDELELFLEDSIEQLARNAEVVGLSEAPGVALLPFREGGPWAEHDDEHSEQGHERHEHEEHGHAEHADHGHEAEHDHAHGERDMHIWLDPENAKAMVAAVAEALIRSDPDNSGIYHANRMIMERRLDQLSAEIAAELAPVKDRPFVVFHDAFQYLERRFGLNTVGSITVSPDRQPGAARLSEMRGKIAELQARCVFAEPQFEPRLVGVVVEGTQARTGILDPLGAELEDGPDLYFELMRRNAAALRNCLSENS</sequence>
<evidence type="ECO:0000256" key="6">
    <source>
        <dbReference type="ARBA" id="ARBA00022729"/>
    </source>
</evidence>
<keyword evidence="6 13" id="KW-0732">Signal</keyword>
<dbReference type="InterPro" id="IPR006127">
    <property type="entry name" value="ZnuA-like"/>
</dbReference>
<dbReference type="Gene3D" id="3.40.50.1980">
    <property type="entry name" value="Nitrogenase molybdenum iron protein domain"/>
    <property type="match status" value="2"/>
</dbReference>
<dbReference type="NCBIfam" id="NF007091">
    <property type="entry name" value="PRK09545.1"/>
    <property type="match status" value="1"/>
</dbReference>
<keyword evidence="15" id="KW-1185">Reference proteome</keyword>
<keyword evidence="9" id="KW-0864">Zinc transport</keyword>
<dbReference type="GO" id="GO:0046872">
    <property type="term" value="F:metal ion binding"/>
    <property type="evidence" value="ECO:0007669"/>
    <property type="project" value="UniProtKB-KW"/>
</dbReference>
<feature type="signal peptide" evidence="13">
    <location>
        <begin position="1"/>
        <end position="23"/>
    </location>
</feature>
<keyword evidence="11" id="KW-1015">Disulfide bond</keyword>
<dbReference type="InterPro" id="IPR035520">
    <property type="entry name" value="ZnuA"/>
</dbReference>
<gene>
    <name evidence="14" type="primary">znuA</name>
    <name evidence="14" type="ORF">HBA54_15440</name>
</gene>
<dbReference type="PANTHER" id="PTHR42953">
    <property type="entry name" value="HIGH-AFFINITY ZINC UPTAKE SYSTEM PROTEIN ZNUA-RELATED"/>
    <property type="match status" value="1"/>
</dbReference>
<keyword evidence="4" id="KW-0813">Transport</keyword>
<dbReference type="SUPFAM" id="SSF53807">
    <property type="entry name" value="Helical backbone' metal receptor"/>
    <property type="match status" value="1"/>
</dbReference>
<evidence type="ECO:0000256" key="10">
    <source>
        <dbReference type="ARBA" id="ARBA00023065"/>
    </source>
</evidence>
<evidence type="ECO:0000313" key="15">
    <source>
        <dbReference type="Proteomes" id="UP000761264"/>
    </source>
</evidence>
<evidence type="ECO:0000256" key="13">
    <source>
        <dbReference type="SAM" id="SignalP"/>
    </source>
</evidence>
<evidence type="ECO:0000256" key="1">
    <source>
        <dbReference type="ARBA" id="ARBA00004418"/>
    </source>
</evidence>
<accession>A0A967EYX8</accession>
<keyword evidence="8" id="KW-0862">Zinc</keyword>
<dbReference type="RefSeq" id="WP_167226146.1">
    <property type="nucleotide sequence ID" value="NZ_JAAQPH010000011.1"/>
</dbReference>
<evidence type="ECO:0000256" key="3">
    <source>
        <dbReference type="ARBA" id="ARBA00015915"/>
    </source>
</evidence>
<protein>
    <recommendedName>
        <fullName evidence="3">High-affinity zinc uptake system protein ZnuA</fullName>
    </recommendedName>
</protein>
<evidence type="ECO:0000256" key="4">
    <source>
        <dbReference type="ARBA" id="ARBA00022448"/>
    </source>
</evidence>
<dbReference type="CDD" id="cd01019">
    <property type="entry name" value="ZnuA"/>
    <property type="match status" value="1"/>
</dbReference>
<feature type="chain" id="PRO_5037701624" description="High-affinity zinc uptake system protein ZnuA" evidence="13">
    <location>
        <begin position="24"/>
        <end position="335"/>
    </location>
</feature>
<comment type="caution">
    <text evidence="14">The sequence shown here is derived from an EMBL/GenBank/DDBJ whole genome shotgun (WGS) entry which is preliminary data.</text>
</comment>
<keyword evidence="10" id="KW-0406">Ion transport</keyword>
<dbReference type="GO" id="GO:0042597">
    <property type="term" value="C:periplasmic space"/>
    <property type="evidence" value="ECO:0007669"/>
    <property type="project" value="UniProtKB-SubCell"/>
</dbReference>
<name>A0A967EYX8_9PROT</name>
<evidence type="ECO:0000256" key="7">
    <source>
        <dbReference type="ARBA" id="ARBA00022764"/>
    </source>
</evidence>
<proteinExistence type="inferred from homology"/>
<feature type="region of interest" description="Disordered" evidence="12">
    <location>
        <begin position="119"/>
        <end position="160"/>
    </location>
</feature>
<dbReference type="Proteomes" id="UP000761264">
    <property type="component" value="Unassembled WGS sequence"/>
</dbReference>
<organism evidence="14 15">
    <name type="scientific">Pelagibius litoralis</name>
    <dbReference type="NCBI Taxonomy" id="374515"/>
    <lineage>
        <taxon>Bacteria</taxon>
        <taxon>Pseudomonadati</taxon>
        <taxon>Pseudomonadota</taxon>
        <taxon>Alphaproteobacteria</taxon>
        <taxon>Rhodospirillales</taxon>
        <taxon>Rhodovibrionaceae</taxon>
        <taxon>Pelagibius</taxon>
    </lineage>
</organism>
<dbReference type="EMBL" id="JAAQPH010000011">
    <property type="protein sequence ID" value="NIA69997.1"/>
    <property type="molecule type" value="Genomic_DNA"/>
</dbReference>
<dbReference type="AlphaFoldDB" id="A0A967EYX8"/>
<keyword evidence="5" id="KW-0479">Metal-binding</keyword>
<feature type="compositionally biased region" description="Basic and acidic residues" evidence="12">
    <location>
        <begin position="124"/>
        <end position="160"/>
    </location>
</feature>
<dbReference type="InterPro" id="IPR050492">
    <property type="entry name" value="Bact_metal-bind_prot9"/>
</dbReference>
<evidence type="ECO:0000256" key="2">
    <source>
        <dbReference type="ARBA" id="ARBA00011028"/>
    </source>
</evidence>
<dbReference type="Pfam" id="PF01297">
    <property type="entry name" value="ZnuA"/>
    <property type="match status" value="1"/>
</dbReference>
<evidence type="ECO:0000313" key="14">
    <source>
        <dbReference type="EMBL" id="NIA69997.1"/>
    </source>
</evidence>
<dbReference type="GO" id="GO:0006829">
    <property type="term" value="P:zinc ion transport"/>
    <property type="evidence" value="ECO:0007669"/>
    <property type="project" value="UniProtKB-KW"/>
</dbReference>
<dbReference type="PANTHER" id="PTHR42953:SF3">
    <property type="entry name" value="HIGH-AFFINITY ZINC UPTAKE SYSTEM PROTEIN ZNUA"/>
    <property type="match status" value="1"/>
</dbReference>